<dbReference type="Gene3D" id="3.40.30.10">
    <property type="entry name" value="Glutaredoxin"/>
    <property type="match status" value="1"/>
</dbReference>
<feature type="disulfide bond" description="Redox-active" evidence="9">
    <location>
        <begin position="31"/>
        <end position="34"/>
    </location>
</feature>
<evidence type="ECO:0000256" key="6">
    <source>
        <dbReference type="NCBIfam" id="TIGR01068"/>
    </source>
</evidence>
<dbReference type="PANTHER" id="PTHR45663">
    <property type="entry name" value="GEO12009P1"/>
    <property type="match status" value="1"/>
</dbReference>
<dbReference type="Pfam" id="PF00085">
    <property type="entry name" value="Thioredoxin"/>
    <property type="match status" value="1"/>
</dbReference>
<dbReference type="PRINTS" id="PR00421">
    <property type="entry name" value="THIOREDOXIN"/>
</dbReference>
<evidence type="ECO:0000259" key="10">
    <source>
        <dbReference type="PROSITE" id="PS51352"/>
    </source>
</evidence>
<evidence type="ECO:0000256" key="7">
    <source>
        <dbReference type="PIRNR" id="PIRNR000077"/>
    </source>
</evidence>
<dbReference type="GO" id="GO:0045454">
    <property type="term" value="P:cell redox homeostasis"/>
    <property type="evidence" value="ECO:0007669"/>
    <property type="project" value="TreeGrafter"/>
</dbReference>
<evidence type="ECO:0000256" key="2">
    <source>
        <dbReference type="ARBA" id="ARBA00022448"/>
    </source>
</evidence>
<dbReference type="InterPro" id="IPR005746">
    <property type="entry name" value="Thioredoxin"/>
</dbReference>
<gene>
    <name evidence="11" type="primary">trxA</name>
    <name evidence="11" type="ORF">ABIQ69_00065</name>
</gene>
<dbReference type="PROSITE" id="PS00194">
    <property type="entry name" value="THIOREDOXIN_1"/>
    <property type="match status" value="1"/>
</dbReference>
<dbReference type="EMBL" id="CP158374">
    <property type="protein sequence ID" value="XBX82344.1"/>
    <property type="molecule type" value="Genomic_DNA"/>
</dbReference>
<sequence length="107" mass="11758">MTARAVTEATFEQEVLKNDKPVVVDFWAEWCGPCRAVSPILDQIATEHSDKIDIVKLNVDENPSLAMKYQITAIPAFKVFQAGEVVKTVIGAKPKPALEADLAAYIQ</sequence>
<reference evidence="11" key="1">
    <citation type="submission" date="2024-05" db="EMBL/GenBank/DDBJ databases">
        <authorList>
            <person name="Yu L."/>
        </authorList>
    </citation>
    <scope>NUCLEOTIDE SEQUENCE</scope>
    <source>
        <strain evidence="11">G08B096</strain>
    </source>
</reference>
<dbReference type="RefSeq" id="WP_350348364.1">
    <property type="nucleotide sequence ID" value="NZ_CP158374.1"/>
</dbReference>
<dbReference type="NCBIfam" id="TIGR01068">
    <property type="entry name" value="thioredoxin"/>
    <property type="match status" value="1"/>
</dbReference>
<feature type="site" description="Contributes to redox potential value" evidence="8">
    <location>
        <position position="32"/>
    </location>
</feature>
<dbReference type="FunFam" id="3.40.30.10:FF:000001">
    <property type="entry name" value="Thioredoxin"/>
    <property type="match status" value="1"/>
</dbReference>
<evidence type="ECO:0000256" key="1">
    <source>
        <dbReference type="ARBA" id="ARBA00008987"/>
    </source>
</evidence>
<dbReference type="CDD" id="cd02947">
    <property type="entry name" value="TRX_family"/>
    <property type="match status" value="1"/>
</dbReference>
<dbReference type="PANTHER" id="PTHR45663:SF11">
    <property type="entry name" value="GEO12009P1"/>
    <property type="match status" value="1"/>
</dbReference>
<feature type="domain" description="Thioredoxin" evidence="10">
    <location>
        <begin position="1"/>
        <end position="107"/>
    </location>
</feature>
<proteinExistence type="inferred from homology"/>
<dbReference type="AlphaFoldDB" id="A0AAU7WA78"/>
<organism evidence="11">
    <name type="scientific">Agromyces sp. G08B096</name>
    <dbReference type="NCBI Taxonomy" id="3156399"/>
    <lineage>
        <taxon>Bacteria</taxon>
        <taxon>Bacillati</taxon>
        <taxon>Actinomycetota</taxon>
        <taxon>Actinomycetes</taxon>
        <taxon>Micrococcales</taxon>
        <taxon>Microbacteriaceae</taxon>
        <taxon>Agromyces</taxon>
    </lineage>
</organism>
<protein>
    <recommendedName>
        <fullName evidence="6 7">Thioredoxin</fullName>
    </recommendedName>
</protein>
<dbReference type="InterPro" id="IPR036249">
    <property type="entry name" value="Thioredoxin-like_sf"/>
</dbReference>
<dbReference type="InterPro" id="IPR017937">
    <property type="entry name" value="Thioredoxin_CS"/>
</dbReference>
<comment type="similarity">
    <text evidence="1 7">Belongs to the thioredoxin family.</text>
</comment>
<evidence type="ECO:0000256" key="3">
    <source>
        <dbReference type="ARBA" id="ARBA00022982"/>
    </source>
</evidence>
<evidence type="ECO:0000313" key="11">
    <source>
        <dbReference type="EMBL" id="XBX82344.1"/>
    </source>
</evidence>
<keyword evidence="3" id="KW-0249">Electron transport</keyword>
<dbReference type="PROSITE" id="PS51352">
    <property type="entry name" value="THIOREDOXIN_2"/>
    <property type="match status" value="1"/>
</dbReference>
<dbReference type="SUPFAM" id="SSF52833">
    <property type="entry name" value="Thioredoxin-like"/>
    <property type="match status" value="1"/>
</dbReference>
<feature type="active site" description="Nucleophile" evidence="8">
    <location>
        <position position="34"/>
    </location>
</feature>
<keyword evidence="2" id="KW-0813">Transport</keyword>
<dbReference type="PIRSF" id="PIRSF000077">
    <property type="entry name" value="Thioredoxin"/>
    <property type="match status" value="1"/>
</dbReference>
<feature type="active site" description="Nucleophile" evidence="8">
    <location>
        <position position="31"/>
    </location>
</feature>
<evidence type="ECO:0000256" key="4">
    <source>
        <dbReference type="ARBA" id="ARBA00023157"/>
    </source>
</evidence>
<name>A0AAU7WA78_9MICO</name>
<keyword evidence="5 9" id="KW-0676">Redox-active center</keyword>
<dbReference type="InterPro" id="IPR013766">
    <property type="entry name" value="Thioredoxin_domain"/>
</dbReference>
<dbReference type="GO" id="GO:0005829">
    <property type="term" value="C:cytosol"/>
    <property type="evidence" value="ECO:0007669"/>
    <property type="project" value="TreeGrafter"/>
</dbReference>
<dbReference type="GO" id="GO:0015035">
    <property type="term" value="F:protein-disulfide reductase activity"/>
    <property type="evidence" value="ECO:0007669"/>
    <property type="project" value="UniProtKB-UniRule"/>
</dbReference>
<accession>A0AAU7WA78</accession>
<feature type="site" description="Contributes to redox potential value" evidence="8">
    <location>
        <position position="33"/>
    </location>
</feature>
<feature type="site" description="Deprotonates C-terminal active site Cys" evidence="8">
    <location>
        <position position="25"/>
    </location>
</feature>
<evidence type="ECO:0000256" key="5">
    <source>
        <dbReference type="ARBA" id="ARBA00023284"/>
    </source>
</evidence>
<keyword evidence="4 9" id="KW-1015">Disulfide bond</keyword>
<evidence type="ECO:0000256" key="8">
    <source>
        <dbReference type="PIRSR" id="PIRSR000077-1"/>
    </source>
</evidence>
<evidence type="ECO:0000256" key="9">
    <source>
        <dbReference type="PIRSR" id="PIRSR000077-4"/>
    </source>
</evidence>